<dbReference type="SMART" id="SM00364">
    <property type="entry name" value="LRR_BAC"/>
    <property type="match status" value="9"/>
</dbReference>
<dbReference type="InterPro" id="IPR000483">
    <property type="entry name" value="Cys-rich_flank_reg_C"/>
</dbReference>
<feature type="transmembrane region" description="Helical" evidence="11">
    <location>
        <begin position="836"/>
        <end position="858"/>
    </location>
</feature>
<dbReference type="InterPro" id="IPR000742">
    <property type="entry name" value="EGF"/>
</dbReference>
<dbReference type="SUPFAM" id="SSF57535">
    <property type="entry name" value="Complement control module/SCR domain"/>
    <property type="match status" value="8"/>
</dbReference>
<dbReference type="Pfam" id="PF00560">
    <property type="entry name" value="LRR_1"/>
    <property type="match status" value="1"/>
</dbReference>
<dbReference type="PROSITE" id="PS50026">
    <property type="entry name" value="EGF_3"/>
    <property type="match status" value="2"/>
</dbReference>
<dbReference type="EMBL" id="GG666666">
    <property type="protein sequence ID" value="EEN44834.1"/>
    <property type="molecule type" value="Genomic_DNA"/>
</dbReference>
<comment type="caution">
    <text evidence="8">Lacks conserved residue(s) required for the propagation of feature annotation.</text>
</comment>
<feature type="domain" description="Sushi" evidence="14">
    <location>
        <begin position="1357"/>
        <end position="1420"/>
    </location>
</feature>
<dbReference type="eggNOG" id="KOG4297">
    <property type="taxonomic scope" value="Eukaryota"/>
</dbReference>
<dbReference type="InterPro" id="IPR006585">
    <property type="entry name" value="FTP1"/>
</dbReference>
<keyword evidence="9" id="KW-0768">Sushi</keyword>
<evidence type="ECO:0000256" key="3">
    <source>
        <dbReference type="ARBA" id="ARBA00022729"/>
    </source>
</evidence>
<evidence type="ECO:0000259" key="13">
    <source>
        <dbReference type="PROSITE" id="PS50026"/>
    </source>
</evidence>
<dbReference type="FunFam" id="3.80.10.10:FF:001164">
    <property type="entry name" value="GH01279p"/>
    <property type="match status" value="1"/>
</dbReference>
<keyword evidence="5" id="KW-0106">Calcium</keyword>
<evidence type="ECO:0000256" key="10">
    <source>
        <dbReference type="SAM" id="MobiDB-lite"/>
    </source>
</evidence>
<feature type="transmembrane region" description="Helical" evidence="11">
    <location>
        <begin position="658"/>
        <end position="685"/>
    </location>
</feature>
<dbReference type="InterPro" id="IPR003591">
    <property type="entry name" value="Leu-rich_rpt_typical-subtyp"/>
</dbReference>
<feature type="compositionally biased region" description="Basic residues" evidence="10">
    <location>
        <begin position="748"/>
        <end position="759"/>
    </location>
</feature>
<evidence type="ECO:0000259" key="14">
    <source>
        <dbReference type="PROSITE" id="PS50923"/>
    </source>
</evidence>
<dbReference type="Gene3D" id="2.10.70.10">
    <property type="entry name" value="Complement Module, domain 1"/>
    <property type="match status" value="8"/>
</dbReference>
<dbReference type="InterPro" id="IPR000436">
    <property type="entry name" value="Sushi_SCR_CCP_dom"/>
</dbReference>
<dbReference type="SMART" id="SM00365">
    <property type="entry name" value="LRR_SD22"/>
    <property type="match status" value="6"/>
</dbReference>
<feature type="domain" description="Sushi" evidence="14">
    <location>
        <begin position="1227"/>
        <end position="1286"/>
    </location>
</feature>
<feature type="domain" description="EGF-like" evidence="13">
    <location>
        <begin position="418"/>
        <end position="455"/>
    </location>
</feature>
<feature type="chain" id="PRO_5002935160" evidence="12">
    <location>
        <begin position="28"/>
        <end position="2123"/>
    </location>
</feature>
<feature type="compositionally biased region" description="Polar residues" evidence="10">
    <location>
        <begin position="721"/>
        <end position="732"/>
    </location>
</feature>
<dbReference type="SUPFAM" id="SSF49785">
    <property type="entry name" value="Galactose-binding domain-like"/>
    <property type="match status" value="1"/>
</dbReference>
<protein>
    <submittedName>
        <fullName evidence="15">Uncharacterized protein</fullName>
    </submittedName>
</protein>
<proteinExistence type="predicted"/>
<evidence type="ECO:0000256" key="9">
    <source>
        <dbReference type="PROSITE-ProRule" id="PRU00302"/>
    </source>
</evidence>
<feature type="disulfide bond" evidence="8">
    <location>
        <begin position="1431"/>
        <end position="1448"/>
    </location>
</feature>
<dbReference type="Gene3D" id="2.10.25.10">
    <property type="entry name" value="Laminin"/>
    <property type="match status" value="2"/>
</dbReference>
<keyword evidence="8" id="KW-0245">EGF-like domain</keyword>
<dbReference type="SMART" id="SM00369">
    <property type="entry name" value="LRR_TYP"/>
    <property type="match status" value="12"/>
</dbReference>
<dbReference type="InterPro" id="IPR000372">
    <property type="entry name" value="LRRNT"/>
</dbReference>
<feature type="domain" description="EGF-like" evidence="13">
    <location>
        <begin position="1420"/>
        <end position="1462"/>
    </location>
</feature>
<feature type="domain" description="Sushi" evidence="14">
    <location>
        <begin position="598"/>
        <end position="655"/>
    </location>
</feature>
<evidence type="ECO:0000313" key="15">
    <source>
        <dbReference type="EMBL" id="EEN44834.1"/>
    </source>
</evidence>
<feature type="compositionally biased region" description="Basic and acidic residues" evidence="10">
    <location>
        <begin position="734"/>
        <end position="746"/>
    </location>
</feature>
<keyword evidence="1" id="KW-0433">Leucine-rich repeat</keyword>
<sequence length="2123" mass="232594">MQRSRVTCRAAAVSVLGLLWVITATFTCPETCDCGNNGVVDCTGRGLTVVPANIPLGTTVLNLYNNNIQNLSDADLSYLTSLEELSLYNNHIRVLPAGVFSHLTRLKVLRLMNNHIAVLQDGVFSDLTSLGTLRLDFNEIDDLSDGVFSKLTSLILLYIDNNEISSLPSLIFSHLTNLQFLRLSDNHISDLPDGVFSHLTSLSILELNSNRISSLPSEVFLHLPRHFISLDLSDNLISDIPDGLFTNRTHMYELTLSGNYISNLPDEIFLNLQTHLERLYLDNNNISSLPSKIFSHLTSLEKLWLSDNHIPDLPDGMFSDLTQLKELRLSQNQITDLPDEVFSHLTSLDELHLDNNNISSLPSAFSNLTSLQALYIARNPWRCDCSLYDLLTSARLRDLIDDIHDPTCNSPSHMKGDALKEIAAENVCQSRGDCTTGSADGTCACNVGWTGPFCDKEDNLALGQKASQSSTFANGTGAEKAVDGSSNCSQTDLEYEPWWKLDLAGYHSVSRVSIRVPLLQLDTAGTTLTVRVGPNEDFTQNDQCGQNYTTELLNTLAIIASCAPPMYGHYVSIQAIPPEGMNTTDLTLCEVEVYATGICCNNTISITNGQITASNGFCSGNSIQFSCDTGYELVGSSSTVCRDNYWEREIPTCQPSTVSAAIIVGIITGIVMMIAIVIVAVVYFVRKCRTEEENYMVDFPPDDGETMSLSLGRSKLLPRGRSTQGPTKTAWTTRCDHLLPRGDSAGRSRSRRHKARHKPGTTLATRDMGNIPTKETPKSNSESDDEDIPTYPTPLEDLPDDRKHLKPAGVWRPYGPPLYGYGSALNPPRRKGPDTLVILAAIFYCLAALTAVVLAVLFKTNVLSLYTPPEPLPAWVEQFSPEMQRWYRLALAGGRNASEIQPPGTVQQPALPPSVEELCGSTSLPESLPDLRHGNFSCAKIAHYNIYVRMCIAKCHVGYQTDDAGLLFCNRGRWAPIQPEVVLTLVGVGRAADTMPNTDPRALEYLGIPDEIYADVALNILVKLDYVPNLSIVDTYLDMISENNIIDFDMMRQLLIWVGPNIEHIVANLDFLDVLSRLETFGATRHPVCRTVVCSEDYENLAHGQVNSSTTTYMSEARVVCERGYLPRYPVLTCTASGQWDKPALCDPVNCSLPEDPPHGSYLCQGHVFSDRCDVICDMRYVPETNDTLGCSWTGNWITFRGENTTEMENALSADNVIPQTLVCVIADCGSISTPEHGDVSCTGTTYGETCHLTCHDGYERLIQDNFTCQVHGDKPTWSGEPECIPVSCGSPPEFPHTSIRCTSGHTYGNTCGVTCADGYEGTNLQNVTCHITGNWSLQAEALQSVVGGPDLLCQKKDCGNLSTPAHGRLTCSGTRYQDSCRLTCEPGYKVADESGHLLHRLFNFRCMASGEWNKPSCVPSDYCQLGLHDCHPEHGVCSLTGHQAFSCRCRVGTVGDGRHCERTACPDFPVAEPENGFFSCSIPTSSAADTCQSATSTEPEYEVVCVLHCNHGYDRLIYAEYSCGHDGNWTIPVDINSTGTTHCLAVKCPDLSSPQHGRMTCNGGYNFRYPEACSFACDVQPGYELTPTSSSVRRCQADATWSGNDAGCIGVRCPVLRSPTNGRMTCDNGSTFRFPENCSFTCDPGYELHVSGNGRRTCQADGTWSGRNVTCIELMMMRWSTSSKKALYRSVFQFAAPDNRGTEFMVGFLQNLTPWQWELILELFITSASSDPASVTISAPGAGFTRRLTVTDAAVQVVSLPPSLALIGNEKAQKGISITSDKEIIVYGVNKRPATTDGFLGLPLDSLGNEYFVASYISTEPHPAGPSEFGIFGTEDNTYIVITLRGTTHYQGLTYSTGSVIRLVLNKFEAVQFQGQRSDLTGTRVTSNKPVTLMSGVQCANVPVGIHSCDHLVEQIPPVDTWGKRFVTVPLAGRTGGDIFRIVAARDGTTVRVTGHTSRSQWLHSGEFWDLDDVPSSAYQVIASSKPIMVLQYSKGFESDYTTGDPFMMYIPPTEHFAADYTFATVDAAGSVYDSYINIIIKTTERSGLLYDGRALPSSTSWVQIPGTDLSAAQLHITSTGTHKIKHNSAVVTFSVFYYGYSSYDSVGFPGGMRFEQISVNP</sequence>
<name>C3ZRN4_BRAFL</name>
<keyword evidence="4" id="KW-0677">Repeat</keyword>
<dbReference type="Gene3D" id="2.60.120.260">
    <property type="entry name" value="Galactose-binding domain-like"/>
    <property type="match status" value="1"/>
</dbReference>
<reference evidence="15" key="1">
    <citation type="journal article" date="2008" name="Nature">
        <title>The amphioxus genome and the evolution of the chordate karyotype.</title>
        <authorList>
            <consortium name="US DOE Joint Genome Institute (JGI-PGF)"/>
            <person name="Putnam N.H."/>
            <person name="Butts T."/>
            <person name="Ferrier D.E.K."/>
            <person name="Furlong R.F."/>
            <person name="Hellsten U."/>
            <person name="Kawashima T."/>
            <person name="Robinson-Rechavi M."/>
            <person name="Shoguchi E."/>
            <person name="Terry A."/>
            <person name="Yu J.-K."/>
            <person name="Benito-Gutierrez E.L."/>
            <person name="Dubchak I."/>
            <person name="Garcia-Fernandez J."/>
            <person name="Gibson-Brown J.J."/>
            <person name="Grigoriev I.V."/>
            <person name="Horton A.C."/>
            <person name="de Jong P.J."/>
            <person name="Jurka J."/>
            <person name="Kapitonov V.V."/>
            <person name="Kohara Y."/>
            <person name="Kuroki Y."/>
            <person name="Lindquist E."/>
            <person name="Lucas S."/>
            <person name="Osoegawa K."/>
            <person name="Pennacchio L.A."/>
            <person name="Salamov A.A."/>
            <person name="Satou Y."/>
            <person name="Sauka-Spengler T."/>
            <person name="Schmutz J."/>
            <person name="Shin-I T."/>
            <person name="Toyoda A."/>
            <person name="Bronner-Fraser M."/>
            <person name="Fujiyama A."/>
            <person name="Holland L.Z."/>
            <person name="Holland P.W.H."/>
            <person name="Satoh N."/>
            <person name="Rokhsar D.S."/>
        </authorList>
    </citation>
    <scope>NUCLEOTIDE SEQUENCE [LARGE SCALE GENOMIC DNA]</scope>
    <source>
        <strain evidence="15">S238N-H82</strain>
        <tissue evidence="15">Testes</tissue>
    </source>
</reference>
<dbReference type="Pfam" id="PF13855">
    <property type="entry name" value="LRR_8"/>
    <property type="match status" value="3"/>
</dbReference>
<keyword evidence="3 12" id="KW-0732">Signal</keyword>
<evidence type="ECO:0000256" key="8">
    <source>
        <dbReference type="PROSITE-ProRule" id="PRU00076"/>
    </source>
</evidence>
<evidence type="ECO:0000256" key="4">
    <source>
        <dbReference type="ARBA" id="ARBA00022737"/>
    </source>
</evidence>
<dbReference type="InterPro" id="IPR001611">
    <property type="entry name" value="Leu-rich_rpt"/>
</dbReference>
<dbReference type="PANTHER" id="PTHR46748">
    <property type="entry name" value="LRRNT DOMAIN-CONTAINING PROTEIN"/>
    <property type="match status" value="1"/>
</dbReference>
<dbReference type="Pfam" id="PF00084">
    <property type="entry name" value="Sushi"/>
    <property type="match status" value="7"/>
</dbReference>
<evidence type="ECO:0000256" key="5">
    <source>
        <dbReference type="ARBA" id="ARBA00022837"/>
    </source>
</evidence>
<gene>
    <name evidence="15" type="ORF">BRAFLDRAFT_89746</name>
</gene>
<dbReference type="PROSITE" id="PS51450">
    <property type="entry name" value="LRR"/>
    <property type="match status" value="9"/>
</dbReference>
<dbReference type="SMART" id="SM00082">
    <property type="entry name" value="LRRCT"/>
    <property type="match status" value="1"/>
</dbReference>
<evidence type="ECO:0000256" key="11">
    <source>
        <dbReference type="SAM" id="Phobius"/>
    </source>
</evidence>
<dbReference type="PROSITE" id="PS01186">
    <property type="entry name" value="EGF_2"/>
    <property type="match status" value="1"/>
</dbReference>
<dbReference type="SUPFAM" id="SSF52058">
    <property type="entry name" value="L domain-like"/>
    <property type="match status" value="1"/>
</dbReference>
<feature type="domain" description="Sushi" evidence="14">
    <location>
        <begin position="1287"/>
        <end position="1356"/>
    </location>
</feature>
<dbReference type="eggNOG" id="KOG1216">
    <property type="taxonomic scope" value="Eukaryota"/>
</dbReference>
<dbReference type="PROSITE" id="PS50923">
    <property type="entry name" value="SUSHI"/>
    <property type="match status" value="6"/>
</dbReference>
<keyword evidence="2" id="KW-0479">Metal-binding</keyword>
<evidence type="ECO:0000256" key="1">
    <source>
        <dbReference type="ARBA" id="ARBA00022614"/>
    </source>
</evidence>
<dbReference type="eggNOG" id="KOG0619">
    <property type="taxonomic scope" value="Eukaryota"/>
</dbReference>
<keyword evidence="7" id="KW-0325">Glycoprotein</keyword>
<dbReference type="PANTHER" id="PTHR46748:SF1">
    <property type="entry name" value="IGGFC-BINDING PROTEIN N-TERMINAL DOMAIN-CONTAINING PROTEIN"/>
    <property type="match status" value="1"/>
</dbReference>
<dbReference type="InParanoid" id="C3ZRN4"/>
<keyword evidence="6 8" id="KW-1015">Disulfide bond</keyword>
<dbReference type="GO" id="GO:0046872">
    <property type="term" value="F:metal ion binding"/>
    <property type="evidence" value="ECO:0007669"/>
    <property type="project" value="UniProtKB-KW"/>
</dbReference>
<dbReference type="FunFam" id="3.80.10.10:FF:000770">
    <property type="entry name" value="Uncharacterized protein"/>
    <property type="match status" value="1"/>
</dbReference>
<dbReference type="PROSITE" id="PS00022">
    <property type="entry name" value="EGF_1"/>
    <property type="match status" value="1"/>
</dbReference>
<dbReference type="InterPro" id="IPR035234">
    <property type="entry name" value="IgGFc-bd_N"/>
</dbReference>
<dbReference type="InterPro" id="IPR035976">
    <property type="entry name" value="Sushi/SCR/CCP_sf"/>
</dbReference>
<feature type="signal peptide" evidence="12">
    <location>
        <begin position="1"/>
        <end position="27"/>
    </location>
</feature>
<keyword evidence="11" id="KW-0472">Membrane</keyword>
<feature type="disulfide bond" evidence="8">
    <location>
        <begin position="445"/>
        <end position="454"/>
    </location>
</feature>
<feature type="domain" description="Sushi" evidence="14">
    <location>
        <begin position="1612"/>
        <end position="1674"/>
    </location>
</feature>
<dbReference type="InterPro" id="IPR032675">
    <property type="entry name" value="LRR_dom_sf"/>
</dbReference>
<dbReference type="SMART" id="SM00032">
    <property type="entry name" value="CCP"/>
    <property type="match status" value="9"/>
</dbReference>
<dbReference type="Gene3D" id="3.80.10.10">
    <property type="entry name" value="Ribonuclease Inhibitor"/>
    <property type="match status" value="3"/>
</dbReference>
<keyword evidence="11" id="KW-0812">Transmembrane</keyword>
<dbReference type="Pfam" id="PF17517">
    <property type="entry name" value="IgGFc_binding"/>
    <property type="match status" value="1"/>
</dbReference>
<dbReference type="SMART" id="SM00013">
    <property type="entry name" value="LRRNT"/>
    <property type="match status" value="1"/>
</dbReference>
<evidence type="ECO:0000256" key="12">
    <source>
        <dbReference type="SAM" id="SignalP"/>
    </source>
</evidence>
<evidence type="ECO:0000256" key="2">
    <source>
        <dbReference type="ARBA" id="ARBA00022723"/>
    </source>
</evidence>
<evidence type="ECO:0000256" key="6">
    <source>
        <dbReference type="ARBA" id="ARBA00023157"/>
    </source>
</evidence>
<evidence type="ECO:0000256" key="7">
    <source>
        <dbReference type="ARBA" id="ARBA00023180"/>
    </source>
</evidence>
<accession>C3ZRN4</accession>
<dbReference type="InterPro" id="IPR008979">
    <property type="entry name" value="Galactose-bd-like_sf"/>
</dbReference>
<keyword evidence="11" id="KW-1133">Transmembrane helix</keyword>
<dbReference type="SMART" id="SM00181">
    <property type="entry name" value="EGF"/>
    <property type="match status" value="2"/>
</dbReference>
<feature type="domain" description="Sushi" evidence="14">
    <location>
        <begin position="1547"/>
        <end position="1611"/>
    </location>
</feature>
<organism>
    <name type="scientific">Branchiostoma floridae</name>
    <name type="common">Florida lancelet</name>
    <name type="synonym">Amphioxus</name>
    <dbReference type="NCBI Taxonomy" id="7739"/>
    <lineage>
        <taxon>Eukaryota</taxon>
        <taxon>Metazoa</taxon>
        <taxon>Chordata</taxon>
        <taxon>Cephalochordata</taxon>
        <taxon>Leptocardii</taxon>
        <taxon>Amphioxiformes</taxon>
        <taxon>Branchiostomatidae</taxon>
        <taxon>Branchiostoma</taxon>
    </lineage>
</organism>
<dbReference type="CDD" id="cd00033">
    <property type="entry name" value="CCP"/>
    <property type="match status" value="7"/>
</dbReference>
<dbReference type="SMART" id="SM00607">
    <property type="entry name" value="FTP"/>
    <property type="match status" value="1"/>
</dbReference>
<feature type="region of interest" description="Disordered" evidence="10">
    <location>
        <begin position="713"/>
        <end position="802"/>
    </location>
</feature>